<dbReference type="EMBL" id="JACOAF010000011">
    <property type="protein sequence ID" value="MBC3539016.1"/>
    <property type="molecule type" value="Genomic_DNA"/>
</dbReference>
<evidence type="ECO:0000256" key="1">
    <source>
        <dbReference type="SAM" id="MobiDB-lite"/>
    </source>
</evidence>
<keyword evidence="3" id="KW-1185">Reference proteome</keyword>
<proteinExistence type="predicted"/>
<dbReference type="RefSeq" id="WP_186633841.1">
    <property type="nucleotide sequence ID" value="NZ_JACOAF010000011.1"/>
</dbReference>
<feature type="region of interest" description="Disordered" evidence="1">
    <location>
        <begin position="36"/>
        <end position="75"/>
    </location>
</feature>
<dbReference type="PROSITE" id="PS51257">
    <property type="entry name" value="PROKAR_LIPOPROTEIN"/>
    <property type="match status" value="1"/>
</dbReference>
<accession>A0ABR6VR09</accession>
<evidence type="ECO:0000313" key="3">
    <source>
        <dbReference type="Proteomes" id="UP000659698"/>
    </source>
</evidence>
<sequence length="75" mass="8150">MKKLLVLLLGAFAFACGNTENNAENSNLDSKISDESVEIGSGDNRNPQVEYESDTSKDLEVDTVSSAAEINQRQQ</sequence>
<feature type="compositionally biased region" description="Polar residues" evidence="1">
    <location>
        <begin position="63"/>
        <end position="75"/>
    </location>
</feature>
<evidence type="ECO:0000313" key="2">
    <source>
        <dbReference type="EMBL" id="MBC3539016.1"/>
    </source>
</evidence>
<comment type="caution">
    <text evidence="2">The sequence shown here is derived from an EMBL/GenBank/DDBJ whole genome shotgun (WGS) entry which is preliminary data.</text>
</comment>
<gene>
    <name evidence="2" type="ORF">H7U12_04945</name>
</gene>
<dbReference type="Proteomes" id="UP000659698">
    <property type="component" value="Unassembled WGS sequence"/>
</dbReference>
<name>A0ABR6VR09_9BACT</name>
<organism evidence="2 3">
    <name type="scientific">Rufibacter sediminis</name>
    <dbReference type="NCBI Taxonomy" id="2762756"/>
    <lineage>
        <taxon>Bacteria</taxon>
        <taxon>Pseudomonadati</taxon>
        <taxon>Bacteroidota</taxon>
        <taxon>Cytophagia</taxon>
        <taxon>Cytophagales</taxon>
        <taxon>Hymenobacteraceae</taxon>
        <taxon>Rufibacter</taxon>
    </lineage>
</organism>
<reference evidence="2 3" key="1">
    <citation type="journal article" date="2019" name="Int. J. Syst. Evol. Microbiol.">
        <title>Rufibacter sediminis sp. nov., isolated from freshwater lake sediment.</title>
        <authorList>
            <person name="Qu J.H."/>
            <person name="Zhang L.J."/>
            <person name="Fu Y.H."/>
            <person name="Li H.F."/>
        </authorList>
    </citation>
    <scope>NUCLEOTIDE SEQUENCE [LARGE SCALE GENOMIC DNA]</scope>
    <source>
        <strain evidence="2 3">H-1</strain>
    </source>
</reference>
<protein>
    <submittedName>
        <fullName evidence="2">Uncharacterized protein</fullName>
    </submittedName>
</protein>